<organism evidence="1 2">
    <name type="scientific">Caerostris extrusa</name>
    <name type="common">Bark spider</name>
    <name type="synonym">Caerostris bankana</name>
    <dbReference type="NCBI Taxonomy" id="172846"/>
    <lineage>
        <taxon>Eukaryota</taxon>
        <taxon>Metazoa</taxon>
        <taxon>Ecdysozoa</taxon>
        <taxon>Arthropoda</taxon>
        <taxon>Chelicerata</taxon>
        <taxon>Arachnida</taxon>
        <taxon>Araneae</taxon>
        <taxon>Araneomorphae</taxon>
        <taxon>Entelegynae</taxon>
        <taxon>Araneoidea</taxon>
        <taxon>Araneidae</taxon>
        <taxon>Caerostris</taxon>
    </lineage>
</organism>
<sequence length="119" mass="13378">MRQARQYRLSDRELFLLLIDQLATHCDSHKDISLHKRKKSNILKSGQYVGADVGDKIIFIAPSLLVLCQRSNLPLTRMDQTISSGGLPKCSLPPPPVPFYLSIQSPHIFILLLFLLPIG</sequence>
<name>A0AAV4R0F4_CAEEX</name>
<evidence type="ECO:0000313" key="1">
    <source>
        <dbReference type="EMBL" id="GIY14995.1"/>
    </source>
</evidence>
<proteinExistence type="predicted"/>
<dbReference type="AlphaFoldDB" id="A0AAV4R0F4"/>
<evidence type="ECO:0000313" key="2">
    <source>
        <dbReference type="Proteomes" id="UP001054945"/>
    </source>
</evidence>
<dbReference type="Proteomes" id="UP001054945">
    <property type="component" value="Unassembled WGS sequence"/>
</dbReference>
<keyword evidence="2" id="KW-1185">Reference proteome</keyword>
<gene>
    <name evidence="1" type="ORF">CEXT_231141</name>
</gene>
<protein>
    <submittedName>
        <fullName evidence="1">Uncharacterized protein</fullName>
    </submittedName>
</protein>
<accession>A0AAV4R0F4</accession>
<reference evidence="1 2" key="1">
    <citation type="submission" date="2021-06" db="EMBL/GenBank/DDBJ databases">
        <title>Caerostris extrusa draft genome.</title>
        <authorList>
            <person name="Kono N."/>
            <person name="Arakawa K."/>
        </authorList>
    </citation>
    <scope>NUCLEOTIDE SEQUENCE [LARGE SCALE GENOMIC DNA]</scope>
</reference>
<dbReference type="EMBL" id="BPLR01007177">
    <property type="protein sequence ID" value="GIY14995.1"/>
    <property type="molecule type" value="Genomic_DNA"/>
</dbReference>
<comment type="caution">
    <text evidence="1">The sequence shown here is derived from an EMBL/GenBank/DDBJ whole genome shotgun (WGS) entry which is preliminary data.</text>
</comment>